<keyword evidence="1" id="KW-0812">Transmembrane</keyword>
<dbReference type="RefSeq" id="WP_091662041.1">
    <property type="nucleotide sequence ID" value="NZ_LT594323.1"/>
</dbReference>
<feature type="transmembrane region" description="Helical" evidence="1">
    <location>
        <begin position="474"/>
        <end position="495"/>
    </location>
</feature>
<keyword evidence="1" id="KW-0472">Membrane</keyword>
<protein>
    <submittedName>
        <fullName evidence="2">Uncharacterized protein</fullName>
    </submittedName>
</protein>
<feature type="transmembrane region" description="Helical" evidence="1">
    <location>
        <begin position="184"/>
        <end position="210"/>
    </location>
</feature>
<evidence type="ECO:0000313" key="2">
    <source>
        <dbReference type="EMBL" id="SBT43172.1"/>
    </source>
</evidence>
<feature type="transmembrane region" description="Helical" evidence="1">
    <location>
        <begin position="501"/>
        <end position="523"/>
    </location>
</feature>
<dbReference type="OrthoDB" id="9822692at2"/>
<feature type="transmembrane region" description="Helical" evidence="1">
    <location>
        <begin position="302"/>
        <end position="320"/>
    </location>
</feature>
<keyword evidence="1" id="KW-1133">Transmembrane helix</keyword>
<feature type="transmembrane region" description="Helical" evidence="1">
    <location>
        <begin position="216"/>
        <end position="238"/>
    </location>
</feature>
<organism evidence="2 3">
    <name type="scientific">Micromonospora auratinigra</name>
    <dbReference type="NCBI Taxonomy" id="261654"/>
    <lineage>
        <taxon>Bacteria</taxon>
        <taxon>Bacillati</taxon>
        <taxon>Actinomycetota</taxon>
        <taxon>Actinomycetes</taxon>
        <taxon>Micromonosporales</taxon>
        <taxon>Micromonosporaceae</taxon>
        <taxon>Micromonospora</taxon>
    </lineage>
</organism>
<dbReference type="AlphaFoldDB" id="A0A1A8ZGM8"/>
<feature type="transmembrane region" description="Helical" evidence="1">
    <location>
        <begin position="587"/>
        <end position="612"/>
    </location>
</feature>
<reference evidence="3" key="1">
    <citation type="submission" date="2016-06" db="EMBL/GenBank/DDBJ databases">
        <authorList>
            <person name="Varghese N."/>
            <person name="Submissions Spin"/>
        </authorList>
    </citation>
    <scope>NUCLEOTIDE SEQUENCE [LARGE SCALE GENOMIC DNA]</scope>
    <source>
        <strain evidence="3">DSM 44815</strain>
    </source>
</reference>
<keyword evidence="3" id="KW-1185">Reference proteome</keyword>
<proteinExistence type="predicted"/>
<sequence>MDGVLPISLSLSDNSARLIGAYVRSGLVDVVRPPLDRIETALLALQDGLRMLSIDVVDVFNGVADRRLKVQIMNEALLDHIEATRWAVAYLSYNKFLELLDHIAYMRWLDGRSHLHLHQIIEGLARIESLVASFATEVSGIGSVIIGLLQAILDKLNQGIGLTGTIQIVVTGADPLANIDLLKLLGLIGLLALGLAVIVAFLFGVSAALATFGAGALKAAAAVVLLSLGLIPLINALAKFSLGELGMIAGGFAAIALFVAALGKAFQQFTTDLEKVVPQLNSFFEAIAKLMTTLSKFDVGEMITIAAGFAAIAGFVALLGKAFQQFTTDLEKVIPHLNTFFDSIAKLMTTLSKFDVGEMITIAAGFAAIAGFVALLGKAFQQFTTDLEKVIPHLNTFFDSIAKLMTTLSKFKVGELATIAVGFLAIAGFVWLLGRAFQQVTSDLEKIVPQLDRFFTSIGNLMTALARFKPGEMVTIAVGFLLIAGFVWLLGKALATLTDQAITAIDPLAKFFTAITALMTAIAKFSPGEMIQIAIGFVVIAGFVWLLSMAINTLTQQAVDALPGLATLIEKLTALASTLANMTAGDMVTMAIGLVLIAGFVWAVAAALVYAAGPLATLSKLFDGLGSVLSTVTDLAGGLWDVLGDIGGVLGDLAGGVGDLFGGIGDAIGGIGDSLFGSIDVNAMVNQATLAAAAPPPPPPAAVGAGAGLGALAPGGALAAAPVGGATSVDQTVNAGGINISITADRLEADSAQLLTDDIVAQLQARLGALRSTQDFQAGARPATA</sequence>
<dbReference type="Proteomes" id="UP000199385">
    <property type="component" value="Chromosome I"/>
</dbReference>
<evidence type="ECO:0000256" key="1">
    <source>
        <dbReference type="SAM" id="Phobius"/>
    </source>
</evidence>
<gene>
    <name evidence="2" type="ORF">GA0070611_2227</name>
</gene>
<feature type="transmembrane region" description="Helical" evidence="1">
    <location>
        <begin position="356"/>
        <end position="377"/>
    </location>
</feature>
<dbReference type="EMBL" id="LT594323">
    <property type="protein sequence ID" value="SBT43172.1"/>
    <property type="molecule type" value="Genomic_DNA"/>
</dbReference>
<accession>A0A1A8ZGM8</accession>
<evidence type="ECO:0000313" key="3">
    <source>
        <dbReference type="Proteomes" id="UP000199385"/>
    </source>
</evidence>
<name>A0A1A8ZGM8_9ACTN</name>
<feature type="transmembrane region" description="Helical" evidence="1">
    <location>
        <begin position="416"/>
        <end position="434"/>
    </location>
</feature>
<feature type="transmembrane region" description="Helical" evidence="1">
    <location>
        <begin position="530"/>
        <end position="551"/>
    </location>
</feature>
<dbReference type="STRING" id="261654.GA0070611_2227"/>
<dbReference type="PATRIC" id="fig|261654.4.peg.2270"/>
<feature type="transmembrane region" description="Helical" evidence="1">
    <location>
        <begin position="245"/>
        <end position="266"/>
    </location>
</feature>